<keyword evidence="1" id="KW-0472">Membrane</keyword>
<organism evidence="3 4">
    <name type="scientific">Leptonema illini DSM 21528</name>
    <dbReference type="NCBI Taxonomy" id="929563"/>
    <lineage>
        <taxon>Bacteria</taxon>
        <taxon>Pseudomonadati</taxon>
        <taxon>Spirochaetota</taxon>
        <taxon>Spirochaetia</taxon>
        <taxon>Leptospirales</taxon>
        <taxon>Leptospiraceae</taxon>
        <taxon>Leptonema</taxon>
    </lineage>
</organism>
<name>H2CKC5_9LEPT</name>
<keyword evidence="4" id="KW-1185">Reference proteome</keyword>
<reference evidence="3 4" key="1">
    <citation type="submission" date="2011-10" db="EMBL/GenBank/DDBJ databases">
        <title>The Improved High-Quality Draft genome of Leptonema illini DSM 21528.</title>
        <authorList>
            <consortium name="US DOE Joint Genome Institute (JGI-PGF)"/>
            <person name="Lucas S."/>
            <person name="Copeland A."/>
            <person name="Lapidus A."/>
            <person name="Glavina del Rio T."/>
            <person name="Dalin E."/>
            <person name="Tice H."/>
            <person name="Bruce D."/>
            <person name="Goodwin L."/>
            <person name="Pitluck S."/>
            <person name="Peters L."/>
            <person name="Mikhailova N."/>
            <person name="Held B."/>
            <person name="Kyrpides N."/>
            <person name="Mavromatis K."/>
            <person name="Ivanova N."/>
            <person name="Markowitz V."/>
            <person name="Cheng J.-F."/>
            <person name="Hugenholtz P."/>
            <person name="Woyke T."/>
            <person name="Wu D."/>
            <person name="Gronow S."/>
            <person name="Wellnitz S."/>
            <person name="Brambilla E.-M."/>
            <person name="Klenk H.-P."/>
            <person name="Eisen J.A."/>
        </authorList>
    </citation>
    <scope>NUCLEOTIDE SEQUENCE [LARGE SCALE GENOMIC DNA]</scope>
    <source>
        <strain evidence="3 4">DSM 21528</strain>
    </source>
</reference>
<keyword evidence="1" id="KW-0812">Transmembrane</keyword>
<proteinExistence type="predicted"/>
<feature type="transmembrane region" description="Helical" evidence="1">
    <location>
        <begin position="67"/>
        <end position="91"/>
    </location>
</feature>
<feature type="chain" id="PRO_5003560828" evidence="2">
    <location>
        <begin position="23"/>
        <end position="315"/>
    </location>
</feature>
<dbReference type="Proteomes" id="UP000005737">
    <property type="component" value="Unassembled WGS sequence"/>
</dbReference>
<dbReference type="AlphaFoldDB" id="H2CKC5"/>
<keyword evidence="2" id="KW-0732">Signal</keyword>
<gene>
    <name evidence="3" type="ORF">Lepil_3573</name>
</gene>
<dbReference type="EMBL" id="JH597773">
    <property type="protein sequence ID" value="EHQ08230.1"/>
    <property type="molecule type" value="Genomic_DNA"/>
</dbReference>
<feature type="signal peptide" evidence="2">
    <location>
        <begin position="1"/>
        <end position="22"/>
    </location>
</feature>
<accession>H2CKC5</accession>
<dbReference type="STRING" id="183.GCA_002009735_00768"/>
<keyword evidence="1" id="KW-1133">Transmembrane helix</keyword>
<evidence type="ECO:0000256" key="2">
    <source>
        <dbReference type="SAM" id="SignalP"/>
    </source>
</evidence>
<sequence>MRVLASLIFFLLPLSMAQTQPAKDTEPKKPIIMPQEMGDGQTSNHPYEKLLLSVIDSQEKTISQMALFFNGLAILLGLASIIIPLIAYFFAIRPAQKAAKEIANIQDSVDALIEKKFAAYIEEHEYRRIESYLNDIQSGTFEMKKRACLYLSLNQHLVESESHINRIYEILSGEIDQDTRNSLSYIITNKNTVLCRHYFERVLRETLLENPIWYSFTFFLNFGFEKSAQETHSFLASIPEDEFRMTSIQINATLAQHSIESRLHFYNCCEIFIGLSAPKLEILAKHAIENTFKSNPESFKNTCLALHTAAPPPLP</sequence>
<evidence type="ECO:0000313" key="4">
    <source>
        <dbReference type="Proteomes" id="UP000005737"/>
    </source>
</evidence>
<dbReference type="HOGENOM" id="CLU_882236_0_0_12"/>
<evidence type="ECO:0000313" key="3">
    <source>
        <dbReference type="EMBL" id="EHQ08230.1"/>
    </source>
</evidence>
<evidence type="ECO:0000256" key="1">
    <source>
        <dbReference type="SAM" id="Phobius"/>
    </source>
</evidence>
<protein>
    <submittedName>
        <fullName evidence="3">Uncharacterized protein</fullName>
    </submittedName>
</protein>